<dbReference type="CDD" id="cd03801">
    <property type="entry name" value="GT4_PimA-like"/>
    <property type="match status" value="1"/>
</dbReference>
<dbReference type="InterPro" id="IPR001296">
    <property type="entry name" value="Glyco_trans_1"/>
</dbReference>
<proteinExistence type="predicted"/>
<sequence>MKTPLKILMMLHMPWNRNLGGSRVQIELADELIKMGHQVEKFAFEDAFPHFKGTAWETITRPAFATKANKFVQNYGHHFDIIDAHQGNLTLPKEKLKFKGLWVSRSVGLHELYYQFERSTVRHFSPSRLKVRLWNQLLRWRNYREVINCRKSFQYCDLINLPNATELDYLQDFAEKTVVFPFGLSQQRREALKAAIQPVSLRLSHPKVAFIGTWGYRKGSHDWGKIIREIRAEIPSVQFVFLGTGLSEEKVLQDLEMSPVSWLNVIPQYDSELLPKLLSDCTVGAFPSYLEGFGFAVLEKLAAGLPTVAYNVAGPKDILASLEKTSLVPVGDWQQFSQKIISIVQGDRGNYQELQEQGLELMEQFAWEKIAQDMLYLYQCRLEAMG</sequence>
<evidence type="ECO:0000313" key="3">
    <source>
        <dbReference type="EMBL" id="MCW6036948.1"/>
    </source>
</evidence>
<comment type="caution">
    <text evidence="3">The sequence shown here is derived from an EMBL/GenBank/DDBJ whole genome shotgun (WGS) entry which is preliminary data.</text>
</comment>
<evidence type="ECO:0000256" key="1">
    <source>
        <dbReference type="ARBA" id="ARBA00022679"/>
    </source>
</evidence>
<dbReference type="Pfam" id="PF00534">
    <property type="entry name" value="Glycos_transf_1"/>
    <property type="match status" value="1"/>
</dbReference>
<protein>
    <submittedName>
        <fullName evidence="3">Glycosyltransferase family 4 protein</fullName>
    </submittedName>
</protein>
<dbReference type="PANTHER" id="PTHR46401:SF2">
    <property type="entry name" value="GLYCOSYLTRANSFERASE WBBK-RELATED"/>
    <property type="match status" value="1"/>
</dbReference>
<dbReference type="EMBL" id="JAIHOM010000051">
    <property type="protein sequence ID" value="MCW6036948.1"/>
    <property type="molecule type" value="Genomic_DNA"/>
</dbReference>
<dbReference type="Gene3D" id="3.40.50.2000">
    <property type="entry name" value="Glycogen Phosphorylase B"/>
    <property type="match status" value="2"/>
</dbReference>
<accession>A0ABT3L614</accession>
<feature type="domain" description="Glycosyl transferase family 1" evidence="2">
    <location>
        <begin position="204"/>
        <end position="353"/>
    </location>
</feature>
<evidence type="ECO:0000259" key="2">
    <source>
        <dbReference type="Pfam" id="PF00534"/>
    </source>
</evidence>
<name>A0ABT3L614_9CYAN</name>
<organism evidence="3 4">
    <name type="scientific">Spirulina subsalsa FACHB-351</name>
    <dbReference type="NCBI Taxonomy" id="234711"/>
    <lineage>
        <taxon>Bacteria</taxon>
        <taxon>Bacillati</taxon>
        <taxon>Cyanobacteriota</taxon>
        <taxon>Cyanophyceae</taxon>
        <taxon>Spirulinales</taxon>
        <taxon>Spirulinaceae</taxon>
        <taxon>Spirulina</taxon>
    </lineage>
</organism>
<keyword evidence="4" id="KW-1185">Reference proteome</keyword>
<dbReference type="Proteomes" id="UP001526426">
    <property type="component" value="Unassembled WGS sequence"/>
</dbReference>
<dbReference type="SUPFAM" id="SSF53756">
    <property type="entry name" value="UDP-Glycosyltransferase/glycogen phosphorylase"/>
    <property type="match status" value="1"/>
</dbReference>
<dbReference type="PANTHER" id="PTHR46401">
    <property type="entry name" value="GLYCOSYLTRANSFERASE WBBK-RELATED"/>
    <property type="match status" value="1"/>
</dbReference>
<keyword evidence="1" id="KW-0808">Transferase</keyword>
<dbReference type="RefSeq" id="WP_265264776.1">
    <property type="nucleotide sequence ID" value="NZ_JAIHOM010000051.1"/>
</dbReference>
<reference evidence="3 4" key="1">
    <citation type="submission" date="2021-08" db="EMBL/GenBank/DDBJ databases">
        <title>Draft genome sequence of Spirulina subsalsa with high tolerance to salinity and hype-accumulation of phycocyanin.</title>
        <authorList>
            <person name="Pei H."/>
            <person name="Jiang L."/>
        </authorList>
    </citation>
    <scope>NUCLEOTIDE SEQUENCE [LARGE SCALE GENOMIC DNA]</scope>
    <source>
        <strain evidence="3 4">FACHB-351</strain>
    </source>
</reference>
<gene>
    <name evidence="3" type="ORF">K4A83_11830</name>
</gene>
<evidence type="ECO:0000313" key="4">
    <source>
        <dbReference type="Proteomes" id="UP001526426"/>
    </source>
</evidence>